<protein>
    <submittedName>
        <fullName evidence="1">Uncharacterized protein</fullName>
    </submittedName>
</protein>
<proteinExistence type="predicted"/>
<keyword evidence="2" id="KW-1185">Reference proteome</keyword>
<dbReference type="EMBL" id="JARHTQ010000040">
    <property type="protein sequence ID" value="MDF2260824.1"/>
    <property type="molecule type" value="Genomic_DNA"/>
</dbReference>
<dbReference type="Proteomes" id="UP001220022">
    <property type="component" value="Unassembled WGS sequence"/>
</dbReference>
<gene>
    <name evidence="1" type="ORF">P2L57_35435</name>
</gene>
<reference evidence="1 2" key="1">
    <citation type="submission" date="2023-03" db="EMBL/GenBank/DDBJ databases">
        <title>Draft genome sequence of type strain Streptomyces ferralitis JCM 14344.</title>
        <authorList>
            <person name="Klaysubun C."/>
            <person name="Duangmal K."/>
        </authorList>
    </citation>
    <scope>NUCLEOTIDE SEQUENCE [LARGE SCALE GENOMIC DNA]</scope>
    <source>
        <strain evidence="1 2">JCM 14344</strain>
    </source>
</reference>
<dbReference type="RefSeq" id="WP_275821797.1">
    <property type="nucleotide sequence ID" value="NZ_BAAANM010000016.1"/>
</dbReference>
<name>A0ABT5ZAH2_9ACTN</name>
<sequence>MSEIEELRRRLDALEAEVGLREQAANTHALVALNDRDVAEPRAHRQVLGALRETRLEQGQQIQALDAKAGALDTEMRRGFATVLTAVQAIADRLDDRPGGRA</sequence>
<accession>A0ABT5ZAH2</accession>
<organism evidence="1 2">
    <name type="scientific">Streptantibioticus ferralitis</name>
    <dbReference type="NCBI Taxonomy" id="236510"/>
    <lineage>
        <taxon>Bacteria</taxon>
        <taxon>Bacillati</taxon>
        <taxon>Actinomycetota</taxon>
        <taxon>Actinomycetes</taxon>
        <taxon>Kitasatosporales</taxon>
        <taxon>Streptomycetaceae</taxon>
        <taxon>Streptantibioticus</taxon>
    </lineage>
</organism>
<comment type="caution">
    <text evidence="1">The sequence shown here is derived from an EMBL/GenBank/DDBJ whole genome shotgun (WGS) entry which is preliminary data.</text>
</comment>
<evidence type="ECO:0000313" key="2">
    <source>
        <dbReference type="Proteomes" id="UP001220022"/>
    </source>
</evidence>
<evidence type="ECO:0000313" key="1">
    <source>
        <dbReference type="EMBL" id="MDF2260824.1"/>
    </source>
</evidence>